<evidence type="ECO:0000313" key="2">
    <source>
        <dbReference type="EMBL" id="GCE31749.1"/>
    </source>
</evidence>
<feature type="domain" description="Zinc finger CGNR" evidence="1">
    <location>
        <begin position="143"/>
        <end position="187"/>
    </location>
</feature>
<dbReference type="Proteomes" id="UP000287171">
    <property type="component" value="Unassembled WGS sequence"/>
</dbReference>
<reference evidence="3" key="1">
    <citation type="submission" date="2018-12" db="EMBL/GenBank/DDBJ databases">
        <title>Tengunoibacter tsumagoiensis gen. nov., sp. nov., Dictyobacter kobayashii sp. nov., D. alpinus sp. nov., and D. joshuensis sp. nov. and description of Dictyobacteraceae fam. nov. within the order Ktedonobacterales isolated from Tengu-no-mugimeshi.</title>
        <authorList>
            <person name="Wang C.M."/>
            <person name="Zheng Y."/>
            <person name="Sakai Y."/>
            <person name="Toyoda A."/>
            <person name="Minakuchi Y."/>
            <person name="Abe K."/>
            <person name="Yokota A."/>
            <person name="Yabe S."/>
        </authorList>
    </citation>
    <scope>NUCLEOTIDE SEQUENCE [LARGE SCALE GENOMIC DNA]</scope>
    <source>
        <strain evidence="3">Uno16</strain>
    </source>
</reference>
<dbReference type="SUPFAM" id="SSF160904">
    <property type="entry name" value="Jann2411-like"/>
    <property type="match status" value="1"/>
</dbReference>
<dbReference type="InterPro" id="IPR021005">
    <property type="entry name" value="Znf_CGNR"/>
</dbReference>
<dbReference type="AlphaFoldDB" id="A0A402BK72"/>
<gene>
    <name evidence="2" type="ORF">KDA_72330</name>
</gene>
<dbReference type="Pfam" id="PF07336">
    <property type="entry name" value="ABATE"/>
    <property type="match status" value="1"/>
</dbReference>
<keyword evidence="3" id="KW-1185">Reference proteome</keyword>
<dbReference type="EMBL" id="BIFT01000002">
    <property type="protein sequence ID" value="GCE31749.1"/>
    <property type="molecule type" value="Genomic_DNA"/>
</dbReference>
<comment type="caution">
    <text evidence="2">The sequence shown here is derived from an EMBL/GenBank/DDBJ whole genome shotgun (WGS) entry which is preliminary data.</text>
</comment>
<dbReference type="PANTHER" id="PTHR35525">
    <property type="entry name" value="BLL6575 PROTEIN"/>
    <property type="match status" value="1"/>
</dbReference>
<name>A0A402BK72_9CHLR</name>
<dbReference type="RefSeq" id="WP_161982684.1">
    <property type="nucleotide sequence ID" value="NZ_BIFT01000002.1"/>
</dbReference>
<accession>A0A402BK72</accession>
<dbReference type="InterPro" id="IPR023286">
    <property type="entry name" value="ABATE_dom_sf"/>
</dbReference>
<dbReference type="Pfam" id="PF11706">
    <property type="entry name" value="zf-CGNR"/>
    <property type="match status" value="1"/>
</dbReference>
<dbReference type="InterPro" id="IPR010852">
    <property type="entry name" value="ABATE"/>
</dbReference>
<organism evidence="2 3">
    <name type="scientific">Dictyobacter alpinus</name>
    <dbReference type="NCBI Taxonomy" id="2014873"/>
    <lineage>
        <taxon>Bacteria</taxon>
        <taxon>Bacillati</taxon>
        <taxon>Chloroflexota</taxon>
        <taxon>Ktedonobacteria</taxon>
        <taxon>Ktedonobacterales</taxon>
        <taxon>Dictyobacteraceae</taxon>
        <taxon>Dictyobacter</taxon>
    </lineage>
</organism>
<sequence length="195" mass="22287">MDFTNTVDPRIGNSPREFLTNYADLARWSLYVGVLDESEAERLLQCAEQQPEEAASVFERAIVLREVLYRTFAALAHNLVPEPADLDLLKTAFVEAMTPAQLIPTTHGLQWDWTARKNELEQMLWPVVRSAIELLTTPEEIKRVKECPGINDCGWLFLDTSKNGSRQWCSMEGCGSRAKMRRQYARKRSGKPQRS</sequence>
<evidence type="ECO:0000259" key="1">
    <source>
        <dbReference type="Pfam" id="PF11706"/>
    </source>
</evidence>
<proteinExistence type="predicted"/>
<dbReference type="PANTHER" id="PTHR35525:SF3">
    <property type="entry name" value="BLL6575 PROTEIN"/>
    <property type="match status" value="1"/>
</dbReference>
<protein>
    <recommendedName>
        <fullName evidence="1">Zinc finger CGNR domain-containing protein</fullName>
    </recommendedName>
</protein>
<evidence type="ECO:0000313" key="3">
    <source>
        <dbReference type="Proteomes" id="UP000287171"/>
    </source>
</evidence>
<dbReference type="Gene3D" id="1.10.3300.10">
    <property type="entry name" value="Jann2411-like domain"/>
    <property type="match status" value="1"/>
</dbReference>